<protein>
    <recommendedName>
        <fullName evidence="4">DoxX family protein</fullName>
    </recommendedName>
</protein>
<evidence type="ECO:0000313" key="3">
    <source>
        <dbReference type="Proteomes" id="UP001501204"/>
    </source>
</evidence>
<dbReference type="Proteomes" id="UP001501204">
    <property type="component" value="Unassembled WGS sequence"/>
</dbReference>
<proteinExistence type="predicted"/>
<organism evidence="2 3">
    <name type="scientific">Kocuria aegyptia</name>
    <dbReference type="NCBI Taxonomy" id="330943"/>
    <lineage>
        <taxon>Bacteria</taxon>
        <taxon>Bacillati</taxon>
        <taxon>Actinomycetota</taxon>
        <taxon>Actinomycetes</taxon>
        <taxon>Micrococcales</taxon>
        <taxon>Micrococcaceae</taxon>
        <taxon>Kocuria</taxon>
    </lineage>
</organism>
<sequence>MVPLVALQVSVGLLALLGGWQMLTGGLGLDPAWLQRTPFPDWTLPALALMLLPGAGELIAAAAVLRRHRHARPLAILSGMGLIAWILVQLAWLQVVHPVMQPAIFLVGALITVLAWSLPRTWDHRPGGTDEDRAGPRRRR</sequence>
<reference evidence="2 3" key="1">
    <citation type="journal article" date="2019" name="Int. J. Syst. Evol. Microbiol.">
        <title>The Global Catalogue of Microorganisms (GCM) 10K type strain sequencing project: providing services to taxonomists for standard genome sequencing and annotation.</title>
        <authorList>
            <consortium name="The Broad Institute Genomics Platform"/>
            <consortium name="The Broad Institute Genome Sequencing Center for Infectious Disease"/>
            <person name="Wu L."/>
            <person name="Ma J."/>
        </authorList>
    </citation>
    <scope>NUCLEOTIDE SEQUENCE [LARGE SCALE GENOMIC DNA]</scope>
    <source>
        <strain evidence="2 3">JCM 14735</strain>
    </source>
</reference>
<feature type="transmembrane region" description="Helical" evidence="1">
    <location>
        <begin position="99"/>
        <end position="118"/>
    </location>
</feature>
<name>A0ABN2K994_9MICC</name>
<comment type="caution">
    <text evidence="2">The sequence shown here is derived from an EMBL/GenBank/DDBJ whole genome shotgun (WGS) entry which is preliminary data.</text>
</comment>
<evidence type="ECO:0000256" key="1">
    <source>
        <dbReference type="SAM" id="Phobius"/>
    </source>
</evidence>
<accession>A0ABN2K994</accession>
<evidence type="ECO:0000313" key="2">
    <source>
        <dbReference type="EMBL" id="GAA1751033.1"/>
    </source>
</evidence>
<dbReference type="EMBL" id="BAAAOA010000009">
    <property type="protein sequence ID" value="GAA1751033.1"/>
    <property type="molecule type" value="Genomic_DNA"/>
</dbReference>
<evidence type="ECO:0008006" key="4">
    <source>
        <dbReference type="Google" id="ProtNLM"/>
    </source>
</evidence>
<keyword evidence="3" id="KW-1185">Reference proteome</keyword>
<keyword evidence="1" id="KW-0472">Membrane</keyword>
<gene>
    <name evidence="2" type="ORF">GCM10009767_07560</name>
</gene>
<feature type="transmembrane region" description="Helical" evidence="1">
    <location>
        <begin position="74"/>
        <end position="93"/>
    </location>
</feature>
<feature type="transmembrane region" description="Helical" evidence="1">
    <location>
        <begin position="44"/>
        <end position="65"/>
    </location>
</feature>
<keyword evidence="1" id="KW-0812">Transmembrane</keyword>
<dbReference type="RefSeq" id="WP_344119946.1">
    <property type="nucleotide sequence ID" value="NZ_BAAAOA010000009.1"/>
</dbReference>
<keyword evidence="1" id="KW-1133">Transmembrane helix</keyword>